<organism evidence="2 3">
    <name type="scientific">Leucocoprinus birnbaumii</name>
    <dbReference type="NCBI Taxonomy" id="56174"/>
    <lineage>
        <taxon>Eukaryota</taxon>
        <taxon>Fungi</taxon>
        <taxon>Dikarya</taxon>
        <taxon>Basidiomycota</taxon>
        <taxon>Agaricomycotina</taxon>
        <taxon>Agaricomycetes</taxon>
        <taxon>Agaricomycetidae</taxon>
        <taxon>Agaricales</taxon>
        <taxon>Agaricineae</taxon>
        <taxon>Agaricaceae</taxon>
        <taxon>Leucocoprinus</taxon>
    </lineage>
</organism>
<name>A0AAD5YVC1_9AGAR</name>
<evidence type="ECO:0008006" key="4">
    <source>
        <dbReference type="Google" id="ProtNLM"/>
    </source>
</evidence>
<dbReference type="SUPFAM" id="SSF49764">
    <property type="entry name" value="HSP20-like chaperones"/>
    <property type="match status" value="1"/>
</dbReference>
<feature type="region of interest" description="Disordered" evidence="1">
    <location>
        <begin position="1"/>
        <end position="32"/>
    </location>
</feature>
<dbReference type="Proteomes" id="UP001213000">
    <property type="component" value="Unassembled WGS sequence"/>
</dbReference>
<feature type="compositionally biased region" description="Low complexity" evidence="1">
    <location>
        <begin position="65"/>
        <end position="76"/>
    </location>
</feature>
<accession>A0AAD5YVC1</accession>
<sequence length="282" mass="31520">MPAHGSNRKDLNTSSSSGGGAVSPGRLPRDKSVFLPSAAPAVTGIDYPSRIDTATELDSRKYYYQQSSMSSSHQSQANHNRLYSLPNTGGSAIDDANDPPANTVSLDDVWSTIRKKKERQMAKEKPKVQSLEEVVAEQVVSSPPVQEESPDVRIPVMESHMSPTKSIKKQKSISTLRESSDGKSLVATFELPPEVEKQNVHISFQRNRLIVSWVTSEVTEYEEEDGVIYRERFENTCHRTIPLPEGTRFEEVQAIMNGRRLSLRYPNMRCLRVEPRSKSGNS</sequence>
<protein>
    <recommendedName>
        <fullName evidence="4">SHSP domain-containing protein</fullName>
    </recommendedName>
</protein>
<feature type="region of interest" description="Disordered" evidence="1">
    <location>
        <begin position="65"/>
        <end position="105"/>
    </location>
</feature>
<dbReference type="Gene3D" id="2.60.40.790">
    <property type="match status" value="1"/>
</dbReference>
<proteinExistence type="predicted"/>
<evidence type="ECO:0000313" key="3">
    <source>
        <dbReference type="Proteomes" id="UP001213000"/>
    </source>
</evidence>
<keyword evidence="3" id="KW-1185">Reference proteome</keyword>
<feature type="compositionally biased region" description="Polar residues" evidence="1">
    <location>
        <begin position="77"/>
        <end position="90"/>
    </location>
</feature>
<gene>
    <name evidence="2" type="ORF">NP233_g1934</name>
</gene>
<dbReference type="EMBL" id="JANIEX010000077">
    <property type="protein sequence ID" value="KAJ3574182.1"/>
    <property type="molecule type" value="Genomic_DNA"/>
</dbReference>
<evidence type="ECO:0000256" key="1">
    <source>
        <dbReference type="SAM" id="MobiDB-lite"/>
    </source>
</evidence>
<dbReference type="CDD" id="cd06464">
    <property type="entry name" value="ACD_sHsps-like"/>
    <property type="match status" value="1"/>
</dbReference>
<evidence type="ECO:0000313" key="2">
    <source>
        <dbReference type="EMBL" id="KAJ3574182.1"/>
    </source>
</evidence>
<dbReference type="AlphaFoldDB" id="A0AAD5YVC1"/>
<comment type="caution">
    <text evidence="2">The sequence shown here is derived from an EMBL/GenBank/DDBJ whole genome shotgun (WGS) entry which is preliminary data.</text>
</comment>
<dbReference type="InterPro" id="IPR008978">
    <property type="entry name" value="HSP20-like_chaperone"/>
</dbReference>
<reference evidence="2" key="1">
    <citation type="submission" date="2022-07" db="EMBL/GenBank/DDBJ databases">
        <title>Genome Sequence of Leucocoprinus birnbaumii.</title>
        <authorList>
            <person name="Buettner E."/>
        </authorList>
    </citation>
    <scope>NUCLEOTIDE SEQUENCE</scope>
    <source>
        <strain evidence="2">VT141</strain>
    </source>
</reference>